<dbReference type="GO" id="GO:0016788">
    <property type="term" value="F:hydrolase activity, acting on ester bonds"/>
    <property type="evidence" value="ECO:0007669"/>
    <property type="project" value="InterPro"/>
</dbReference>
<evidence type="ECO:0000256" key="3">
    <source>
        <dbReference type="ARBA" id="ARBA00022801"/>
    </source>
</evidence>
<protein>
    <recommendedName>
        <fullName evidence="6">Succinylglutamate desuccinylase/Aspartoacylase catalytic domain-containing protein</fullName>
    </recommendedName>
</protein>
<evidence type="ECO:0000256" key="1">
    <source>
        <dbReference type="ARBA" id="ARBA00001947"/>
    </source>
</evidence>
<accession>A0A0S8G7V4</accession>
<keyword evidence="2" id="KW-0479">Metal-binding</keyword>
<gene>
    <name evidence="7" type="ORF">AMJ82_06285</name>
</gene>
<dbReference type="EMBL" id="LJUI01000046">
    <property type="protein sequence ID" value="KPK69112.1"/>
    <property type="molecule type" value="Genomic_DNA"/>
</dbReference>
<organism evidence="7 8">
    <name type="scientific">candidate division TA06 bacterium SM23_40</name>
    <dbReference type="NCBI Taxonomy" id="1703774"/>
    <lineage>
        <taxon>Bacteria</taxon>
        <taxon>Bacteria division TA06</taxon>
    </lineage>
</organism>
<evidence type="ECO:0000256" key="2">
    <source>
        <dbReference type="ARBA" id="ARBA00022723"/>
    </source>
</evidence>
<reference evidence="7 8" key="1">
    <citation type="journal article" date="2015" name="Microbiome">
        <title>Genomic resolution of linkages in carbon, nitrogen, and sulfur cycling among widespread estuary sediment bacteria.</title>
        <authorList>
            <person name="Baker B.J."/>
            <person name="Lazar C.S."/>
            <person name="Teske A.P."/>
            <person name="Dick G.J."/>
        </authorList>
    </citation>
    <scope>NUCLEOTIDE SEQUENCE [LARGE SCALE GENOMIC DNA]</scope>
    <source>
        <strain evidence="7">SM23_40</strain>
    </source>
</reference>
<evidence type="ECO:0000313" key="7">
    <source>
        <dbReference type="EMBL" id="KPK69112.1"/>
    </source>
</evidence>
<feature type="compositionally biased region" description="Basic residues" evidence="5">
    <location>
        <begin position="373"/>
        <end position="383"/>
    </location>
</feature>
<dbReference type="Proteomes" id="UP000051717">
    <property type="component" value="Unassembled WGS sequence"/>
</dbReference>
<dbReference type="PANTHER" id="PTHR37326">
    <property type="entry name" value="BLL3975 PROTEIN"/>
    <property type="match status" value="1"/>
</dbReference>
<dbReference type="InterPro" id="IPR053138">
    <property type="entry name" value="N-alpha-Ac-DABA_deacetylase"/>
</dbReference>
<feature type="region of interest" description="Disordered" evidence="5">
    <location>
        <begin position="353"/>
        <end position="383"/>
    </location>
</feature>
<dbReference type="AlphaFoldDB" id="A0A0S8G7V4"/>
<evidence type="ECO:0000313" key="8">
    <source>
        <dbReference type="Proteomes" id="UP000051717"/>
    </source>
</evidence>
<dbReference type="InterPro" id="IPR055438">
    <property type="entry name" value="AstE_AspA_cat"/>
</dbReference>
<name>A0A0S8G7V4_UNCT6</name>
<dbReference type="SUPFAM" id="SSF53187">
    <property type="entry name" value="Zn-dependent exopeptidases"/>
    <property type="match status" value="1"/>
</dbReference>
<evidence type="ECO:0000259" key="6">
    <source>
        <dbReference type="Pfam" id="PF24827"/>
    </source>
</evidence>
<keyword evidence="3" id="KW-0378">Hydrolase</keyword>
<dbReference type="GO" id="GO:0046872">
    <property type="term" value="F:metal ion binding"/>
    <property type="evidence" value="ECO:0007669"/>
    <property type="project" value="UniProtKB-KW"/>
</dbReference>
<dbReference type="PANTHER" id="PTHR37326:SF1">
    <property type="entry name" value="BLL3975 PROTEIN"/>
    <property type="match status" value="1"/>
</dbReference>
<evidence type="ECO:0000256" key="5">
    <source>
        <dbReference type="SAM" id="MobiDB-lite"/>
    </source>
</evidence>
<evidence type="ECO:0000256" key="4">
    <source>
        <dbReference type="ARBA" id="ARBA00022833"/>
    </source>
</evidence>
<dbReference type="Gene3D" id="3.40.630.10">
    <property type="entry name" value="Zn peptidases"/>
    <property type="match status" value="1"/>
</dbReference>
<feature type="compositionally biased region" description="Basic and acidic residues" evidence="5">
    <location>
        <begin position="353"/>
        <end position="372"/>
    </location>
</feature>
<keyword evidence="4" id="KW-0862">Zinc</keyword>
<comment type="caution">
    <text evidence="7">The sequence shown here is derived from an EMBL/GenBank/DDBJ whole genome shotgun (WGS) entry which is preliminary data.</text>
</comment>
<proteinExistence type="predicted"/>
<feature type="domain" description="Succinylglutamate desuccinylase/Aspartoacylase catalytic" evidence="6">
    <location>
        <begin position="63"/>
        <end position="249"/>
    </location>
</feature>
<dbReference type="Pfam" id="PF24827">
    <property type="entry name" value="AstE_AspA_cat"/>
    <property type="match status" value="1"/>
</dbReference>
<sequence>MTAERYRPAAMEIRQKEGGDMGAIRRKETNRSTNVRYSFLKILTGSDLSRRRLPFMAAESSRPGPVLWVTACGHGDEVGGAVIIQEIFKRIRRSGLSRGSLYSFPLMNPIGFETSSRNITLTKEDLNRSFPGNVSGSLGERIADKIFTSIMQTNPALVVDLHNDWIRSIPYTVIDPESDIQREQVCEKARSFAGKTGLLIVRETDGLEGALTYNLLKNDVPALTLELGESFVVNEKNIQYGIESLGNILSDLEMMEPGDEPFAYPLPEAYEGRILAYSDRPLCSTSGIIRFRAKPGDLVKARQPIAKIYNAFGRLQETVLALSDGIVLGHSDSSVAFPGMPVMAFGVPREHLRTQDDAKRVGGERRTAERHIGGAKRGRPRTG</sequence>
<comment type="cofactor">
    <cofactor evidence="1">
        <name>Zn(2+)</name>
        <dbReference type="ChEBI" id="CHEBI:29105"/>
    </cofactor>
</comment>
<dbReference type="CDD" id="cd06251">
    <property type="entry name" value="M14_ASTE_ASPA-like"/>
    <property type="match status" value="1"/>
</dbReference>